<evidence type="ECO:0000313" key="3">
    <source>
        <dbReference type="Proteomes" id="UP000803844"/>
    </source>
</evidence>
<feature type="non-terminal residue" evidence="2">
    <location>
        <position position="1"/>
    </location>
</feature>
<sequence length="180" mass="20103">RLQLSLTINFQDFEVMPYSFCISKGLECKMIEGIKRCSCCVRWGRSCDGSSVPVNALSRIITELGCLDRKELDAEKVLLELQSKLGEATARLVRLRKQKRSLHDRGAKMVSQSLRSLDELEEEERWKEDARRAAESEAVVEAQSWGALDVVDWDNVLGGVAASDFCPEASGSRFGAERSS</sequence>
<accession>A0A9P4Y816</accession>
<organism evidence="2 3">
    <name type="scientific">Cryphonectria parasitica (strain ATCC 38755 / EP155)</name>
    <dbReference type="NCBI Taxonomy" id="660469"/>
    <lineage>
        <taxon>Eukaryota</taxon>
        <taxon>Fungi</taxon>
        <taxon>Dikarya</taxon>
        <taxon>Ascomycota</taxon>
        <taxon>Pezizomycotina</taxon>
        <taxon>Sordariomycetes</taxon>
        <taxon>Sordariomycetidae</taxon>
        <taxon>Diaporthales</taxon>
        <taxon>Cryphonectriaceae</taxon>
        <taxon>Cryphonectria-Endothia species complex</taxon>
        <taxon>Cryphonectria</taxon>
    </lineage>
</organism>
<keyword evidence="1" id="KW-0175">Coiled coil</keyword>
<evidence type="ECO:0000256" key="1">
    <source>
        <dbReference type="SAM" id="Coils"/>
    </source>
</evidence>
<protein>
    <submittedName>
        <fullName evidence="2">Uncharacterized protein</fullName>
    </submittedName>
</protein>
<dbReference type="RefSeq" id="XP_040779152.1">
    <property type="nucleotide sequence ID" value="XM_040916706.1"/>
</dbReference>
<reference evidence="2" key="1">
    <citation type="journal article" date="2020" name="Phytopathology">
        <title>Genome sequence of the chestnut blight fungus Cryphonectria parasitica EP155: A fundamental resource for an archetypical invasive plant pathogen.</title>
        <authorList>
            <person name="Crouch J.A."/>
            <person name="Dawe A."/>
            <person name="Aerts A."/>
            <person name="Barry K."/>
            <person name="Churchill A.C.L."/>
            <person name="Grimwood J."/>
            <person name="Hillman B."/>
            <person name="Milgroom M.G."/>
            <person name="Pangilinan J."/>
            <person name="Smith M."/>
            <person name="Salamov A."/>
            <person name="Schmutz J."/>
            <person name="Yadav J."/>
            <person name="Grigoriev I.V."/>
            <person name="Nuss D."/>
        </authorList>
    </citation>
    <scope>NUCLEOTIDE SEQUENCE</scope>
    <source>
        <strain evidence="2">EP155</strain>
    </source>
</reference>
<dbReference type="EMBL" id="MU032345">
    <property type="protein sequence ID" value="KAF3768191.1"/>
    <property type="molecule type" value="Genomic_DNA"/>
</dbReference>
<proteinExistence type="predicted"/>
<gene>
    <name evidence="2" type="ORF">M406DRAFT_250576</name>
</gene>
<name>A0A9P4Y816_CRYP1</name>
<dbReference type="Proteomes" id="UP000803844">
    <property type="component" value="Unassembled WGS sequence"/>
</dbReference>
<evidence type="ECO:0000313" key="2">
    <source>
        <dbReference type="EMBL" id="KAF3768191.1"/>
    </source>
</evidence>
<feature type="coiled-coil region" evidence="1">
    <location>
        <begin position="78"/>
        <end position="137"/>
    </location>
</feature>
<comment type="caution">
    <text evidence="2">The sequence shown here is derived from an EMBL/GenBank/DDBJ whole genome shotgun (WGS) entry which is preliminary data.</text>
</comment>
<dbReference type="OrthoDB" id="5099098at2759"/>
<dbReference type="AlphaFoldDB" id="A0A9P4Y816"/>
<dbReference type="GeneID" id="63833835"/>
<keyword evidence="3" id="KW-1185">Reference proteome</keyword>